<keyword evidence="7" id="KW-1185">Reference proteome</keyword>
<dbReference type="InterPro" id="IPR001789">
    <property type="entry name" value="Sig_transdc_resp-reg_receiver"/>
</dbReference>
<feature type="domain" description="Response regulatory" evidence="4">
    <location>
        <begin position="3"/>
        <end position="123"/>
    </location>
</feature>
<evidence type="ECO:0000256" key="2">
    <source>
        <dbReference type="ARBA" id="ARBA00024867"/>
    </source>
</evidence>
<sequence>MITIFICDDNNKALLAYSKTILQIAKKHRLIIKIFEFMSGEELLFKMEDLKIVPDIIYLDIIMYSVNGIETANKLRELDCYAEIIFLTDSEDYVFESFDVNPTQYLLKNDTSNEKFERVFLQTVQLIQRKSTGKFLVESNTGLIAIPIKNILYFEIFKRKVTVHHDRDKTIDYYTTMKKIENQLIDKHFIRVHRSYVVNLQYIAKFRPNGLTLIDDTFIPIGITYSEKIKKSFMEYIYYSS</sequence>
<dbReference type="InterPro" id="IPR007492">
    <property type="entry name" value="LytTR_DNA-bd_dom"/>
</dbReference>
<comment type="caution">
    <text evidence="6">The sequence shown here is derived from an EMBL/GenBank/DDBJ whole genome shotgun (WGS) entry which is preliminary data.</text>
</comment>
<evidence type="ECO:0000259" key="4">
    <source>
        <dbReference type="PROSITE" id="PS50110"/>
    </source>
</evidence>
<dbReference type="SUPFAM" id="SSF52172">
    <property type="entry name" value="CheY-like"/>
    <property type="match status" value="1"/>
</dbReference>
<protein>
    <recommendedName>
        <fullName evidence="1">Stage 0 sporulation protein A homolog</fullName>
    </recommendedName>
</protein>
<dbReference type="Pfam" id="PF00072">
    <property type="entry name" value="Response_reg"/>
    <property type="match status" value="1"/>
</dbReference>
<gene>
    <name evidence="6" type="ORF">GH810_02235</name>
</gene>
<dbReference type="Gene3D" id="3.40.50.2300">
    <property type="match status" value="1"/>
</dbReference>
<dbReference type="PROSITE" id="PS50110">
    <property type="entry name" value="RESPONSE_REGULATORY"/>
    <property type="match status" value="1"/>
</dbReference>
<dbReference type="PANTHER" id="PTHR37299:SF1">
    <property type="entry name" value="STAGE 0 SPORULATION PROTEIN A HOMOLOG"/>
    <property type="match status" value="1"/>
</dbReference>
<accession>A0A923HTX3</accession>
<proteinExistence type="predicted"/>
<evidence type="ECO:0000313" key="6">
    <source>
        <dbReference type="EMBL" id="MBC3887127.1"/>
    </source>
</evidence>
<evidence type="ECO:0000256" key="3">
    <source>
        <dbReference type="PROSITE-ProRule" id="PRU00169"/>
    </source>
</evidence>
<dbReference type="OrthoDB" id="9774865at2"/>
<keyword evidence="3" id="KW-0597">Phosphoprotein</keyword>
<feature type="modified residue" description="4-aspartylphosphate" evidence="3">
    <location>
        <position position="60"/>
    </location>
</feature>
<feature type="domain" description="HTH LytTR-type" evidence="5">
    <location>
        <begin position="135"/>
        <end position="235"/>
    </location>
</feature>
<dbReference type="Pfam" id="PF04397">
    <property type="entry name" value="LytTR"/>
    <property type="match status" value="1"/>
</dbReference>
<dbReference type="EMBL" id="WJBD01000002">
    <property type="protein sequence ID" value="MBC3887127.1"/>
    <property type="molecule type" value="Genomic_DNA"/>
</dbReference>
<comment type="function">
    <text evidence="2">May play the central regulatory role in sporulation. It may be an element of the effector pathway responsible for the activation of sporulation genes in response to nutritional stress. Spo0A may act in concert with spo0H (a sigma factor) to control the expression of some genes that are critical to the sporulation process.</text>
</comment>
<dbReference type="GO" id="GO:0003677">
    <property type="term" value="F:DNA binding"/>
    <property type="evidence" value="ECO:0007669"/>
    <property type="project" value="InterPro"/>
</dbReference>
<dbReference type="AlphaFoldDB" id="A0A923HTX3"/>
<evidence type="ECO:0000259" key="5">
    <source>
        <dbReference type="PROSITE" id="PS50930"/>
    </source>
</evidence>
<dbReference type="PANTHER" id="PTHR37299">
    <property type="entry name" value="TRANSCRIPTIONAL REGULATOR-RELATED"/>
    <property type="match status" value="1"/>
</dbReference>
<name>A0A923HTX3_9FIRM</name>
<organism evidence="6 7">
    <name type="scientific">Acetobacterium paludosum</name>
    <dbReference type="NCBI Taxonomy" id="52693"/>
    <lineage>
        <taxon>Bacteria</taxon>
        <taxon>Bacillati</taxon>
        <taxon>Bacillota</taxon>
        <taxon>Clostridia</taxon>
        <taxon>Eubacteriales</taxon>
        <taxon>Eubacteriaceae</taxon>
        <taxon>Acetobacterium</taxon>
    </lineage>
</organism>
<dbReference type="Gene3D" id="2.40.50.1020">
    <property type="entry name" value="LytTr DNA-binding domain"/>
    <property type="match status" value="1"/>
</dbReference>
<reference evidence="6" key="1">
    <citation type="submission" date="2019-10" db="EMBL/GenBank/DDBJ databases">
        <authorList>
            <person name="Ross D.E."/>
            <person name="Gulliver D."/>
        </authorList>
    </citation>
    <scope>NUCLEOTIDE SEQUENCE</scope>
    <source>
        <strain evidence="6">DER-2019</strain>
    </source>
</reference>
<dbReference type="PROSITE" id="PS50930">
    <property type="entry name" value="HTH_LYTTR"/>
    <property type="match status" value="1"/>
</dbReference>
<evidence type="ECO:0000313" key="7">
    <source>
        <dbReference type="Proteomes" id="UP000616595"/>
    </source>
</evidence>
<dbReference type="GO" id="GO:0000156">
    <property type="term" value="F:phosphorelay response regulator activity"/>
    <property type="evidence" value="ECO:0007669"/>
    <property type="project" value="InterPro"/>
</dbReference>
<reference evidence="6" key="2">
    <citation type="submission" date="2020-10" db="EMBL/GenBank/DDBJ databases">
        <title>Comparative genomics of the Acetobacterium genus.</title>
        <authorList>
            <person name="Marshall C."/>
            <person name="May H."/>
            <person name="Norman S."/>
        </authorList>
    </citation>
    <scope>NUCLEOTIDE SEQUENCE</scope>
    <source>
        <strain evidence="6">DER-2019</strain>
    </source>
</reference>
<dbReference type="InterPro" id="IPR046947">
    <property type="entry name" value="LytR-like"/>
</dbReference>
<evidence type="ECO:0000256" key="1">
    <source>
        <dbReference type="ARBA" id="ARBA00018672"/>
    </source>
</evidence>
<dbReference type="RefSeq" id="WP_148566525.1">
    <property type="nucleotide sequence ID" value="NZ_RXYA01000004.1"/>
</dbReference>
<dbReference type="SMART" id="SM00850">
    <property type="entry name" value="LytTR"/>
    <property type="match status" value="1"/>
</dbReference>
<dbReference type="SMART" id="SM00448">
    <property type="entry name" value="REC"/>
    <property type="match status" value="1"/>
</dbReference>
<dbReference type="Proteomes" id="UP000616595">
    <property type="component" value="Unassembled WGS sequence"/>
</dbReference>
<dbReference type="InterPro" id="IPR011006">
    <property type="entry name" value="CheY-like_superfamily"/>
</dbReference>